<sequence length="88" mass="9488">MPAPGEGAAISVSASLHEGTVEAVRARVGKRGFSSYVEDAVLRQIRRDNLRELLEEHTGQYGEFTPEEMADARAALHGAEKDHRGSAA</sequence>
<keyword evidence="2" id="KW-1185">Reference proteome</keyword>
<evidence type="ECO:0000313" key="1">
    <source>
        <dbReference type="EMBL" id="GAA2432844.1"/>
    </source>
</evidence>
<dbReference type="EMBL" id="BAAARW010000020">
    <property type="protein sequence ID" value="GAA2432844.1"/>
    <property type="molecule type" value="Genomic_DNA"/>
</dbReference>
<evidence type="ECO:0000313" key="2">
    <source>
        <dbReference type="Proteomes" id="UP001501231"/>
    </source>
</evidence>
<organism evidence="1 2">
    <name type="scientific">Actinomadura vinacea</name>
    <dbReference type="NCBI Taxonomy" id="115336"/>
    <lineage>
        <taxon>Bacteria</taxon>
        <taxon>Bacillati</taxon>
        <taxon>Actinomycetota</taxon>
        <taxon>Actinomycetes</taxon>
        <taxon>Streptosporangiales</taxon>
        <taxon>Thermomonosporaceae</taxon>
        <taxon>Actinomadura</taxon>
    </lineage>
</organism>
<reference evidence="1 2" key="1">
    <citation type="journal article" date="2019" name="Int. J. Syst. Evol. Microbiol.">
        <title>The Global Catalogue of Microorganisms (GCM) 10K type strain sequencing project: providing services to taxonomists for standard genome sequencing and annotation.</title>
        <authorList>
            <consortium name="The Broad Institute Genomics Platform"/>
            <consortium name="The Broad Institute Genome Sequencing Center for Infectious Disease"/>
            <person name="Wu L."/>
            <person name="Ma J."/>
        </authorList>
    </citation>
    <scope>NUCLEOTIDE SEQUENCE [LARGE SCALE GENOMIC DNA]</scope>
    <source>
        <strain evidence="1 2">JCM 3325</strain>
    </source>
</reference>
<gene>
    <name evidence="1" type="ORF">GCM10010191_53570</name>
</gene>
<proteinExistence type="predicted"/>
<accession>A0ABN3JMH9</accession>
<dbReference type="Proteomes" id="UP001501231">
    <property type="component" value="Unassembled WGS sequence"/>
</dbReference>
<comment type="caution">
    <text evidence="1">The sequence shown here is derived from an EMBL/GenBank/DDBJ whole genome shotgun (WGS) entry which is preliminary data.</text>
</comment>
<evidence type="ECO:0008006" key="3">
    <source>
        <dbReference type="Google" id="ProtNLM"/>
    </source>
</evidence>
<protein>
    <recommendedName>
        <fullName evidence="3">CopG family transcriptional regulator</fullName>
    </recommendedName>
</protein>
<name>A0ABN3JMH9_9ACTN</name>